<dbReference type="InterPro" id="IPR036414">
    <property type="entry name" value="YaeB_N_sf"/>
</dbReference>
<feature type="domain" description="TsaA-like" evidence="3">
    <location>
        <begin position="8"/>
        <end position="148"/>
    </location>
</feature>
<evidence type="ECO:0000259" key="3">
    <source>
        <dbReference type="PROSITE" id="PS51668"/>
    </source>
</evidence>
<dbReference type="NCBIfam" id="TIGR00104">
    <property type="entry name" value="tRNA_TsaA"/>
    <property type="match status" value="1"/>
</dbReference>
<evidence type="ECO:0000256" key="1">
    <source>
        <dbReference type="ARBA" id="ARBA00022691"/>
    </source>
</evidence>
<dbReference type="InterPro" id="IPR036413">
    <property type="entry name" value="YaeB-like_sf"/>
</dbReference>
<keyword evidence="4" id="KW-0489">Methyltransferase</keyword>
<reference evidence="4" key="1">
    <citation type="journal article" date="2020" name="mSystems">
        <title>Genome- and Community-Level Interaction Insights into Carbon Utilization and Element Cycling Functions of Hydrothermarchaeota in Hydrothermal Sediment.</title>
        <authorList>
            <person name="Zhou Z."/>
            <person name="Liu Y."/>
            <person name="Xu W."/>
            <person name="Pan J."/>
            <person name="Luo Z.H."/>
            <person name="Li M."/>
        </authorList>
    </citation>
    <scope>NUCLEOTIDE SEQUENCE [LARGE SCALE GENOMIC DNA]</scope>
    <source>
        <strain evidence="4">SpSt-1121</strain>
    </source>
</reference>
<protein>
    <submittedName>
        <fullName evidence="4">tRNA (N6-threonylcarbamoyladenosine(37)-N6)-methyltransferase TrmO</fullName>
    </submittedName>
</protein>
<dbReference type="AlphaFoldDB" id="A0A7C5TIL0"/>
<dbReference type="GO" id="GO:0008168">
    <property type="term" value="F:methyltransferase activity"/>
    <property type="evidence" value="ECO:0007669"/>
    <property type="project" value="UniProtKB-KW"/>
</dbReference>
<dbReference type="Gene3D" id="2.40.30.70">
    <property type="entry name" value="YaeB-like"/>
    <property type="match status" value="1"/>
</dbReference>
<dbReference type="Pfam" id="PF01980">
    <property type="entry name" value="TrmO_N"/>
    <property type="match status" value="1"/>
</dbReference>
<evidence type="ECO:0000313" key="4">
    <source>
        <dbReference type="EMBL" id="HHP82600.1"/>
    </source>
</evidence>
<evidence type="ECO:0000256" key="2">
    <source>
        <dbReference type="ARBA" id="ARBA00033753"/>
    </source>
</evidence>
<name>A0A7C5TIL0_9CREN</name>
<dbReference type="PROSITE" id="PS51668">
    <property type="entry name" value="TSAA_2"/>
    <property type="match status" value="1"/>
</dbReference>
<gene>
    <name evidence="4" type="primary">tsaA</name>
    <name evidence="4" type="ORF">ENM84_08080</name>
</gene>
<organism evidence="4">
    <name type="scientific">Ignisphaera aggregans</name>
    <dbReference type="NCBI Taxonomy" id="334771"/>
    <lineage>
        <taxon>Archaea</taxon>
        <taxon>Thermoproteota</taxon>
        <taxon>Thermoprotei</taxon>
        <taxon>Desulfurococcales</taxon>
        <taxon>Desulfurococcaceae</taxon>
        <taxon>Ignisphaera</taxon>
    </lineage>
</organism>
<proteinExistence type="inferred from homology"/>
<keyword evidence="4" id="KW-0808">Transferase</keyword>
<keyword evidence="1" id="KW-0949">S-adenosyl-L-methionine</keyword>
<dbReference type="PANTHER" id="PTHR12818">
    <property type="entry name" value="TRNA (ADENINE(37)-N6)-METHYLTRANSFERASE"/>
    <property type="match status" value="1"/>
</dbReference>
<comment type="caution">
    <text evidence="4">The sequence shown here is derived from an EMBL/GenBank/DDBJ whole genome shotgun (WGS) entry which is preliminary data.</text>
</comment>
<dbReference type="PANTHER" id="PTHR12818:SF0">
    <property type="entry name" value="TRNA (ADENINE(37)-N6)-METHYLTRANSFERASE"/>
    <property type="match status" value="1"/>
</dbReference>
<dbReference type="EMBL" id="DRZI01000346">
    <property type="protein sequence ID" value="HHP82600.1"/>
    <property type="molecule type" value="Genomic_DNA"/>
</dbReference>
<comment type="similarity">
    <text evidence="2">Belongs to the tRNA methyltransferase O family.</text>
</comment>
<dbReference type="GO" id="GO:0032259">
    <property type="term" value="P:methylation"/>
    <property type="evidence" value="ECO:0007669"/>
    <property type="project" value="UniProtKB-KW"/>
</dbReference>
<sequence length="167" mass="19125">MDIDTIMLKPIGFVRVNLSDEEITMSLNGVKGCIEILPEYVDGLKGLDGFSDIILIAYLHKVDNEKRKSLVVRPFRRFARLGMPVDQLPMVGVFATDSPHRPNPIALTIVKLLRIENNILYVDGLDLFNGTPILDIKPYTPSRRREYVEIPCWFKRAMELIRNKVVE</sequence>
<dbReference type="InterPro" id="IPR040372">
    <property type="entry name" value="YaeB-like"/>
</dbReference>
<dbReference type="InterPro" id="IPR023370">
    <property type="entry name" value="TrmO-like_N"/>
</dbReference>
<accession>A0A7C5TIL0</accession>
<dbReference type="CDD" id="cd09281">
    <property type="entry name" value="UPF0066"/>
    <property type="match status" value="1"/>
</dbReference>
<dbReference type="SUPFAM" id="SSF118196">
    <property type="entry name" value="YaeB-like"/>
    <property type="match status" value="1"/>
</dbReference>